<evidence type="ECO:0000313" key="4">
    <source>
        <dbReference type="Proteomes" id="UP000054018"/>
    </source>
</evidence>
<sequence>MENPTPEKRVFSLRTTFGLRVGATLQDTVPGREDATIQCAALKYPISESEQGLTLVLTHGLSSHKESYHPTITHLLRSNAARTRANWIREIWSVDMPNHGESAVLNRAYLEDRQERGRKEGWDGICNTMDFSTYLNAFLSIPQLQGHRVVGIAHSGSCAPWTHALTQPDRTHSHPFALIFIEPVFMFPGMSPTDPRAIHGAANVRNVLAKRDTWSDRAEAKRWLLDIKGSVPKGRRYEQRDVGTSRSSESPKNSSRSGKNASKTGNSQGGKTVWSKWDDLALDLFVEHTLEEVLEPTPSYPLEIMKSSSYVRSVLRKEEESPLYACLQHTVGPVQLTRMCMALAPSTGGGPGCGDGSVGGVHVIWAEVEEFISKFAKAEILDAMSHRVVSQRVVSGSGHLIPQENPRGLADALGDVLVGHIAVAAGLTVRAAL</sequence>
<dbReference type="InterPro" id="IPR000073">
    <property type="entry name" value="AB_hydrolase_1"/>
</dbReference>
<feature type="compositionally biased region" description="Polar residues" evidence="1">
    <location>
        <begin position="258"/>
        <end position="270"/>
    </location>
</feature>
<evidence type="ECO:0000259" key="2">
    <source>
        <dbReference type="Pfam" id="PF12697"/>
    </source>
</evidence>
<dbReference type="Proteomes" id="UP000054018">
    <property type="component" value="Unassembled WGS sequence"/>
</dbReference>
<keyword evidence="4" id="KW-1185">Reference proteome</keyword>
<dbReference type="AlphaFoldDB" id="A0A0C9ZUB8"/>
<organism evidence="3 4">
    <name type="scientific">Pisolithus microcarpus 441</name>
    <dbReference type="NCBI Taxonomy" id="765257"/>
    <lineage>
        <taxon>Eukaryota</taxon>
        <taxon>Fungi</taxon>
        <taxon>Dikarya</taxon>
        <taxon>Basidiomycota</taxon>
        <taxon>Agaricomycotina</taxon>
        <taxon>Agaricomycetes</taxon>
        <taxon>Agaricomycetidae</taxon>
        <taxon>Boletales</taxon>
        <taxon>Sclerodermatineae</taxon>
        <taxon>Pisolithaceae</taxon>
        <taxon>Pisolithus</taxon>
    </lineage>
</organism>
<gene>
    <name evidence="3" type="ORF">PISMIDRAFT_676790</name>
</gene>
<dbReference type="Gene3D" id="3.40.50.1820">
    <property type="entry name" value="alpha/beta hydrolase"/>
    <property type="match status" value="1"/>
</dbReference>
<dbReference type="OrthoDB" id="94039at2759"/>
<protein>
    <recommendedName>
        <fullName evidence="2">AB hydrolase-1 domain-containing protein</fullName>
    </recommendedName>
</protein>
<dbReference type="EMBL" id="KN833705">
    <property type="protein sequence ID" value="KIK25857.1"/>
    <property type="molecule type" value="Genomic_DNA"/>
</dbReference>
<feature type="domain" description="AB hydrolase-1" evidence="2">
    <location>
        <begin position="55"/>
        <end position="412"/>
    </location>
</feature>
<dbReference type="SUPFAM" id="SSF53474">
    <property type="entry name" value="alpha/beta-Hydrolases"/>
    <property type="match status" value="1"/>
</dbReference>
<reference evidence="3 4" key="1">
    <citation type="submission" date="2014-04" db="EMBL/GenBank/DDBJ databases">
        <authorList>
            <consortium name="DOE Joint Genome Institute"/>
            <person name="Kuo A."/>
            <person name="Kohler A."/>
            <person name="Costa M.D."/>
            <person name="Nagy L.G."/>
            <person name="Floudas D."/>
            <person name="Copeland A."/>
            <person name="Barry K.W."/>
            <person name="Cichocki N."/>
            <person name="Veneault-Fourrey C."/>
            <person name="LaButti K."/>
            <person name="Lindquist E.A."/>
            <person name="Lipzen A."/>
            <person name="Lundell T."/>
            <person name="Morin E."/>
            <person name="Murat C."/>
            <person name="Sun H."/>
            <person name="Tunlid A."/>
            <person name="Henrissat B."/>
            <person name="Grigoriev I.V."/>
            <person name="Hibbett D.S."/>
            <person name="Martin F."/>
            <person name="Nordberg H.P."/>
            <person name="Cantor M.N."/>
            <person name="Hua S.X."/>
        </authorList>
    </citation>
    <scope>NUCLEOTIDE SEQUENCE [LARGE SCALE GENOMIC DNA]</scope>
    <source>
        <strain evidence="3 4">441</strain>
    </source>
</reference>
<dbReference type="InterPro" id="IPR029058">
    <property type="entry name" value="AB_hydrolase_fold"/>
</dbReference>
<accession>A0A0C9ZUB8</accession>
<name>A0A0C9ZUB8_9AGAM</name>
<evidence type="ECO:0000256" key="1">
    <source>
        <dbReference type="SAM" id="MobiDB-lite"/>
    </source>
</evidence>
<proteinExistence type="predicted"/>
<reference evidence="4" key="2">
    <citation type="submission" date="2015-01" db="EMBL/GenBank/DDBJ databases">
        <title>Evolutionary Origins and Diversification of the Mycorrhizal Mutualists.</title>
        <authorList>
            <consortium name="DOE Joint Genome Institute"/>
            <consortium name="Mycorrhizal Genomics Consortium"/>
            <person name="Kohler A."/>
            <person name="Kuo A."/>
            <person name="Nagy L.G."/>
            <person name="Floudas D."/>
            <person name="Copeland A."/>
            <person name="Barry K.W."/>
            <person name="Cichocki N."/>
            <person name="Veneault-Fourrey C."/>
            <person name="LaButti K."/>
            <person name="Lindquist E.A."/>
            <person name="Lipzen A."/>
            <person name="Lundell T."/>
            <person name="Morin E."/>
            <person name="Murat C."/>
            <person name="Riley R."/>
            <person name="Ohm R."/>
            <person name="Sun H."/>
            <person name="Tunlid A."/>
            <person name="Henrissat B."/>
            <person name="Grigoriev I.V."/>
            <person name="Hibbett D.S."/>
            <person name="Martin F."/>
        </authorList>
    </citation>
    <scope>NUCLEOTIDE SEQUENCE [LARGE SCALE GENOMIC DNA]</scope>
    <source>
        <strain evidence="4">441</strain>
    </source>
</reference>
<feature type="compositionally biased region" description="Low complexity" evidence="1">
    <location>
        <begin position="245"/>
        <end position="257"/>
    </location>
</feature>
<dbReference type="HOGENOM" id="CLU_032490_2_0_1"/>
<evidence type="ECO:0000313" key="3">
    <source>
        <dbReference type="EMBL" id="KIK25857.1"/>
    </source>
</evidence>
<dbReference type="Pfam" id="PF12697">
    <property type="entry name" value="Abhydrolase_6"/>
    <property type="match status" value="1"/>
</dbReference>
<feature type="region of interest" description="Disordered" evidence="1">
    <location>
        <begin position="235"/>
        <end position="270"/>
    </location>
</feature>